<comment type="pathway">
    <text evidence="5">Cofactor biosynthesis; adenosylcobalamin biosynthesis; adenosylcobalamin from cob(II)yrinate a,c-diamide: step 6/7.</text>
</comment>
<dbReference type="NCBIfam" id="NF004469">
    <property type="entry name" value="PRK05800.1"/>
    <property type="match status" value="1"/>
</dbReference>
<dbReference type="Pfam" id="PF02283">
    <property type="entry name" value="CobU"/>
    <property type="match status" value="1"/>
</dbReference>
<comment type="pathway">
    <text evidence="6">Cofactor biosynthesis; adenosylcobalamin biosynthesis; adenosylcobalamin from cob(II)yrinate a,c-diamide: step 5/7.</text>
</comment>
<evidence type="ECO:0000256" key="8">
    <source>
        <dbReference type="ARBA" id="ARBA00012016"/>
    </source>
</evidence>
<comment type="catalytic activity">
    <reaction evidence="1">
        <text>adenosylcob(III)inamide + ATP = adenosylcob(III)inamide phosphate + ADP + H(+)</text>
        <dbReference type="Rhea" id="RHEA:15769"/>
        <dbReference type="ChEBI" id="CHEBI:2480"/>
        <dbReference type="ChEBI" id="CHEBI:15378"/>
        <dbReference type="ChEBI" id="CHEBI:30616"/>
        <dbReference type="ChEBI" id="CHEBI:58502"/>
        <dbReference type="ChEBI" id="CHEBI:456216"/>
        <dbReference type="EC" id="2.7.1.156"/>
    </reaction>
</comment>
<dbReference type="SUPFAM" id="SSF52540">
    <property type="entry name" value="P-loop containing nucleoside triphosphate hydrolases"/>
    <property type="match status" value="1"/>
</dbReference>
<sequence>MVVLITGGAKSGKSTFAERYAAKLGSAGIYIATSPVFDDELQARVLEHQQRREMSSIRWETIEEEFELDAVLKKLADDNELADTVVLVDCLILWLSNWLMRCGQHDAVQRILVQLDRLEQTLLTFPGTLLLVTNEVGYGIVPEYPLGRIFRDLAGVMNQRMAAVSDRVFLVTAGIPIELKSREFKM</sequence>
<dbReference type="PANTHER" id="PTHR34848:SF1">
    <property type="entry name" value="BIFUNCTIONAL ADENOSYLCOBALAMIN BIOSYNTHESIS PROTEIN COBU"/>
    <property type="match status" value="1"/>
</dbReference>
<evidence type="ECO:0000256" key="3">
    <source>
        <dbReference type="ARBA" id="ARBA00001522"/>
    </source>
</evidence>
<dbReference type="InterPro" id="IPR003203">
    <property type="entry name" value="CobU/CobP"/>
</dbReference>
<reference evidence="18 19" key="1">
    <citation type="submission" date="2021-01" db="EMBL/GenBank/DDBJ databases">
        <title>Identification of strong promoters based on the transcriptome of Brevibacillus choshinensis.</title>
        <authorList>
            <person name="Yao D."/>
            <person name="Zhang K."/>
            <person name="Wu J."/>
        </authorList>
    </citation>
    <scope>NUCLEOTIDE SEQUENCE [LARGE SCALE GENOMIC DNA]</scope>
    <source>
        <strain evidence="18 19">HPD31-SP3</strain>
    </source>
</reference>
<dbReference type="EC" id="2.7.7.62" evidence="9"/>
<evidence type="ECO:0000256" key="17">
    <source>
        <dbReference type="ARBA" id="ARBA00030571"/>
    </source>
</evidence>
<evidence type="ECO:0000256" key="11">
    <source>
        <dbReference type="ARBA" id="ARBA00022679"/>
    </source>
</evidence>
<comment type="similarity">
    <text evidence="7">Belongs to the CobU/CobP family.</text>
</comment>
<keyword evidence="19" id="KW-1185">Reference proteome</keyword>
<dbReference type="EC" id="2.7.1.156" evidence="8"/>
<dbReference type="PANTHER" id="PTHR34848">
    <property type="match status" value="1"/>
</dbReference>
<evidence type="ECO:0000256" key="5">
    <source>
        <dbReference type="ARBA" id="ARBA00004692"/>
    </source>
</evidence>
<keyword evidence="13 18" id="KW-0418">Kinase</keyword>
<dbReference type="Proteomes" id="UP000596248">
    <property type="component" value="Chromosome"/>
</dbReference>
<keyword evidence="12" id="KW-0547">Nucleotide-binding</keyword>
<comment type="catalytic activity">
    <reaction evidence="3">
        <text>adenosylcob(III)inamide + GTP = adenosylcob(III)inamide phosphate + GDP + H(+)</text>
        <dbReference type="Rhea" id="RHEA:15765"/>
        <dbReference type="ChEBI" id="CHEBI:2480"/>
        <dbReference type="ChEBI" id="CHEBI:15378"/>
        <dbReference type="ChEBI" id="CHEBI:37565"/>
        <dbReference type="ChEBI" id="CHEBI:58189"/>
        <dbReference type="ChEBI" id="CHEBI:58502"/>
        <dbReference type="EC" id="2.7.1.156"/>
    </reaction>
</comment>
<keyword evidence="11 18" id="KW-0808">Transferase</keyword>
<organism evidence="18 19">
    <name type="scientific">Brevibacillus choshinensis</name>
    <dbReference type="NCBI Taxonomy" id="54911"/>
    <lineage>
        <taxon>Bacteria</taxon>
        <taxon>Bacillati</taxon>
        <taxon>Bacillota</taxon>
        <taxon>Bacilli</taxon>
        <taxon>Bacillales</taxon>
        <taxon>Paenibacillaceae</taxon>
        <taxon>Brevibacillus</taxon>
    </lineage>
</organism>
<dbReference type="PIRSF" id="PIRSF006135">
    <property type="entry name" value="CobU"/>
    <property type="match status" value="1"/>
</dbReference>
<dbReference type="GO" id="GO:0008820">
    <property type="term" value="F:cobinamide phosphate guanylyltransferase activity"/>
    <property type="evidence" value="ECO:0007669"/>
    <property type="project" value="UniProtKB-EC"/>
</dbReference>
<dbReference type="InterPro" id="IPR027417">
    <property type="entry name" value="P-loop_NTPase"/>
</dbReference>
<keyword evidence="10" id="KW-0169">Cobalamin biosynthesis</keyword>
<proteinExistence type="inferred from homology"/>
<evidence type="ECO:0000256" key="2">
    <source>
        <dbReference type="ARBA" id="ARBA00000711"/>
    </source>
</evidence>
<dbReference type="RefSeq" id="WP_203352920.1">
    <property type="nucleotide sequence ID" value="NZ_CP069127.1"/>
</dbReference>
<keyword evidence="15" id="KW-0342">GTP-binding</keyword>
<evidence type="ECO:0000256" key="6">
    <source>
        <dbReference type="ARBA" id="ARBA00005159"/>
    </source>
</evidence>
<evidence type="ECO:0000313" key="19">
    <source>
        <dbReference type="Proteomes" id="UP000596248"/>
    </source>
</evidence>
<evidence type="ECO:0000256" key="16">
    <source>
        <dbReference type="ARBA" id="ARBA00029570"/>
    </source>
</evidence>
<evidence type="ECO:0000256" key="15">
    <source>
        <dbReference type="ARBA" id="ARBA00023134"/>
    </source>
</evidence>
<evidence type="ECO:0000256" key="13">
    <source>
        <dbReference type="ARBA" id="ARBA00022777"/>
    </source>
</evidence>
<evidence type="ECO:0000256" key="9">
    <source>
        <dbReference type="ARBA" id="ARBA00012523"/>
    </source>
</evidence>
<name>A0ABX7FJ12_BRECH</name>
<evidence type="ECO:0000256" key="12">
    <source>
        <dbReference type="ARBA" id="ARBA00022741"/>
    </source>
</evidence>
<keyword evidence="14" id="KW-0067">ATP-binding</keyword>
<dbReference type="CDD" id="cd00544">
    <property type="entry name" value="CobU"/>
    <property type="match status" value="1"/>
</dbReference>
<comment type="catalytic activity">
    <reaction evidence="2">
        <text>adenosylcob(III)inamide phosphate + GTP + H(+) = adenosylcob(III)inamide-GDP + diphosphate</text>
        <dbReference type="Rhea" id="RHEA:22712"/>
        <dbReference type="ChEBI" id="CHEBI:15378"/>
        <dbReference type="ChEBI" id="CHEBI:33019"/>
        <dbReference type="ChEBI" id="CHEBI:37565"/>
        <dbReference type="ChEBI" id="CHEBI:58502"/>
        <dbReference type="ChEBI" id="CHEBI:60487"/>
        <dbReference type="EC" id="2.7.7.62"/>
    </reaction>
</comment>
<dbReference type="GO" id="GO:0043752">
    <property type="term" value="F:adenosylcobinamide kinase activity"/>
    <property type="evidence" value="ECO:0007669"/>
    <property type="project" value="UniProtKB-EC"/>
</dbReference>
<protein>
    <recommendedName>
        <fullName evidence="16">Adenosylcobinamide kinase</fullName>
        <ecNumber evidence="8">2.7.1.156</ecNumber>
        <ecNumber evidence="9">2.7.7.62</ecNumber>
    </recommendedName>
    <alternativeName>
        <fullName evidence="17">Adenosylcobinamide-phosphate guanylyltransferase</fullName>
    </alternativeName>
</protein>
<dbReference type="Gene3D" id="3.40.50.300">
    <property type="entry name" value="P-loop containing nucleotide triphosphate hydrolases"/>
    <property type="match status" value="1"/>
</dbReference>
<evidence type="ECO:0000256" key="4">
    <source>
        <dbReference type="ARBA" id="ARBA00003889"/>
    </source>
</evidence>
<evidence type="ECO:0000313" key="18">
    <source>
        <dbReference type="EMBL" id="QRG65850.1"/>
    </source>
</evidence>
<evidence type="ECO:0000256" key="7">
    <source>
        <dbReference type="ARBA" id="ARBA00007490"/>
    </source>
</evidence>
<evidence type="ECO:0000256" key="14">
    <source>
        <dbReference type="ARBA" id="ARBA00022840"/>
    </source>
</evidence>
<keyword evidence="18" id="KW-0548">Nucleotidyltransferase</keyword>
<dbReference type="EMBL" id="CP069127">
    <property type="protein sequence ID" value="QRG65850.1"/>
    <property type="molecule type" value="Genomic_DNA"/>
</dbReference>
<comment type="function">
    <text evidence="4">Catalyzes ATP-dependent phosphorylation of adenosylcobinamide and addition of GMP to adenosylcobinamide phosphate.</text>
</comment>
<accession>A0ABX7FJ12</accession>
<gene>
    <name evidence="18" type="primary">cobU</name>
    <name evidence="18" type="ORF">JNE38_19980</name>
</gene>
<evidence type="ECO:0000256" key="1">
    <source>
        <dbReference type="ARBA" id="ARBA00000312"/>
    </source>
</evidence>
<evidence type="ECO:0000256" key="10">
    <source>
        <dbReference type="ARBA" id="ARBA00022573"/>
    </source>
</evidence>